<feature type="signal peptide" evidence="2">
    <location>
        <begin position="1"/>
        <end position="28"/>
    </location>
</feature>
<gene>
    <name evidence="3" type="ORF">A6035_01575</name>
</gene>
<accession>A0A2S1R458</accession>
<evidence type="ECO:0000313" key="3">
    <source>
        <dbReference type="EMBL" id="AWH91080.1"/>
    </source>
</evidence>
<reference evidence="3 4" key="1">
    <citation type="submission" date="2016-04" db="EMBL/GenBank/DDBJ databases">
        <title>Complete genome sequence of Dietzia lutea YIM 80766T, a strain isolated from desert soil in Egypt.</title>
        <authorList>
            <person name="Zhao J."/>
            <person name="Hu B."/>
            <person name="Geng S."/>
            <person name="Nie Y."/>
            <person name="Tang Y."/>
        </authorList>
    </citation>
    <scope>NUCLEOTIDE SEQUENCE [LARGE SCALE GENOMIC DNA]</scope>
    <source>
        <strain evidence="3 4">YIM 80766</strain>
    </source>
</reference>
<organism evidence="3 4">
    <name type="scientific">Dietzia lutea</name>
    <dbReference type="NCBI Taxonomy" id="546160"/>
    <lineage>
        <taxon>Bacteria</taxon>
        <taxon>Bacillati</taxon>
        <taxon>Actinomycetota</taxon>
        <taxon>Actinomycetes</taxon>
        <taxon>Mycobacteriales</taxon>
        <taxon>Dietziaceae</taxon>
        <taxon>Dietzia</taxon>
    </lineage>
</organism>
<evidence type="ECO:0008006" key="5">
    <source>
        <dbReference type="Google" id="ProtNLM"/>
    </source>
</evidence>
<keyword evidence="4" id="KW-1185">Reference proteome</keyword>
<keyword evidence="2" id="KW-0732">Signal</keyword>
<protein>
    <recommendedName>
        <fullName evidence="5">Secreted protein</fullName>
    </recommendedName>
</protein>
<proteinExistence type="predicted"/>
<dbReference type="Proteomes" id="UP000244928">
    <property type="component" value="Chromosome"/>
</dbReference>
<evidence type="ECO:0000313" key="4">
    <source>
        <dbReference type="Proteomes" id="UP000244928"/>
    </source>
</evidence>
<dbReference type="KEGG" id="dlu:A6035_01575"/>
<dbReference type="AlphaFoldDB" id="A0A2S1R458"/>
<feature type="region of interest" description="Disordered" evidence="1">
    <location>
        <begin position="167"/>
        <end position="241"/>
    </location>
</feature>
<evidence type="ECO:0000256" key="1">
    <source>
        <dbReference type="SAM" id="MobiDB-lite"/>
    </source>
</evidence>
<evidence type="ECO:0000256" key="2">
    <source>
        <dbReference type="SAM" id="SignalP"/>
    </source>
</evidence>
<feature type="region of interest" description="Disordered" evidence="1">
    <location>
        <begin position="50"/>
        <end position="79"/>
    </location>
</feature>
<feature type="chain" id="PRO_5015424155" description="Secreted protein" evidence="2">
    <location>
        <begin position="29"/>
        <end position="241"/>
    </location>
</feature>
<dbReference type="RefSeq" id="WP_208635553.1">
    <property type="nucleotide sequence ID" value="NZ_CP015449.1"/>
</dbReference>
<feature type="compositionally biased region" description="Low complexity" evidence="1">
    <location>
        <begin position="167"/>
        <end position="186"/>
    </location>
</feature>
<name>A0A2S1R458_9ACTN</name>
<dbReference type="EMBL" id="CP015449">
    <property type="protein sequence ID" value="AWH91080.1"/>
    <property type="molecule type" value="Genomic_DNA"/>
</dbReference>
<sequence length="241" mass="23539">MTFTTRKAAAVAAAAALTMAGLPGVAGAQTGGLDSGSLGLVSDSLEGGSLEIFPEDNATGEGSLDTSGSTLLGEPTTGSFAPLTGSLADNGSVDVLTPAEGTGSVDTSGSALIGEPTTGSLAPLYAPVAGSLGIGDGATTVIEDPAVLIPVVLVGATVAAARHVRAADPAGAARRGHRPAAAAGPARARRRPGPRAGPAGPRPGDRQRPRLIPAPAYDCRPRSRDGGGPAVIRSAAARRFV</sequence>